<comment type="caution">
    <text evidence="1">The sequence shown here is derived from an EMBL/GenBank/DDBJ whole genome shotgun (WGS) entry which is preliminary data.</text>
</comment>
<dbReference type="RefSeq" id="WP_143266073.1">
    <property type="nucleotide sequence ID" value="NZ_JACOOS010000005.1"/>
</dbReference>
<protein>
    <recommendedName>
        <fullName evidence="3">SpoVT-AbrB domain-containing protein</fullName>
    </recommendedName>
</protein>
<accession>A0ABR7FPW2</accession>
<name>A0ABR7FPW2_9FIRM</name>
<evidence type="ECO:0000313" key="2">
    <source>
        <dbReference type="Proteomes" id="UP000635828"/>
    </source>
</evidence>
<sequence>MEAKEEGFIRKVSFSRVTFPERILKAYGYDLIKDTMMVQQLSNNEVFIIGRRPLEQSEVPKPYPGFKFQGDHKVEDFQNYFEVVYKESVSNNYDIKLPKDFQVDTLSKITLCMEENREFILIEKATEKDSNRYEKIKDLKSEFGKNLQHFVGEEFIYLQAKAKSFRIPRLFRDRAGIRIGEKVRVIPVDSRRLLIAKDALICAVSGDTMDPIKQTGKEAIVCKECKKKENLSEVNEIIKLLSTIEQKLDQTSKQCMEYKKKCEHQCKENQLLKDENEKMMKRVGKVEDFLQSFQSLIGDDKNEIDL</sequence>
<dbReference type="Proteomes" id="UP000635828">
    <property type="component" value="Unassembled WGS sequence"/>
</dbReference>
<gene>
    <name evidence="1" type="ORF">H8S22_06060</name>
</gene>
<organism evidence="1 2">
    <name type="scientific">Anaerostipes hominis</name>
    <name type="common">ex Liu et al. 2021</name>
    <dbReference type="NCBI Taxonomy" id="2763018"/>
    <lineage>
        <taxon>Bacteria</taxon>
        <taxon>Bacillati</taxon>
        <taxon>Bacillota</taxon>
        <taxon>Clostridia</taxon>
        <taxon>Lachnospirales</taxon>
        <taxon>Lachnospiraceae</taxon>
        <taxon>Anaerostipes</taxon>
    </lineage>
</organism>
<reference evidence="1 2" key="1">
    <citation type="submission" date="2020-08" db="EMBL/GenBank/DDBJ databases">
        <title>Genome public.</title>
        <authorList>
            <person name="Liu C."/>
            <person name="Sun Q."/>
        </authorList>
    </citation>
    <scope>NUCLEOTIDE SEQUENCE [LARGE SCALE GENOMIC DNA]</scope>
    <source>
        <strain evidence="1 2">NSJ-7</strain>
    </source>
</reference>
<evidence type="ECO:0008006" key="3">
    <source>
        <dbReference type="Google" id="ProtNLM"/>
    </source>
</evidence>
<dbReference type="EMBL" id="JACOOS010000005">
    <property type="protein sequence ID" value="MBC5677184.1"/>
    <property type="molecule type" value="Genomic_DNA"/>
</dbReference>
<evidence type="ECO:0000313" key="1">
    <source>
        <dbReference type="EMBL" id="MBC5677184.1"/>
    </source>
</evidence>
<keyword evidence="2" id="KW-1185">Reference proteome</keyword>
<proteinExistence type="predicted"/>